<comment type="caution">
    <text evidence="6">The sequence shown here is derived from an EMBL/GenBank/DDBJ whole genome shotgun (WGS) entry which is preliminary data.</text>
</comment>
<dbReference type="Pfam" id="PF08280">
    <property type="entry name" value="HTH_Mga"/>
    <property type="match status" value="1"/>
</dbReference>
<keyword evidence="2" id="KW-0805">Transcription regulation</keyword>
<dbReference type="Gene3D" id="3.40.50.2300">
    <property type="match status" value="1"/>
</dbReference>
<dbReference type="Gene3D" id="1.10.1790.10">
    <property type="entry name" value="PRD domain"/>
    <property type="match status" value="2"/>
</dbReference>
<keyword evidence="4" id="KW-0804">Transcription</keyword>
<sequence length="516" mass="61103">MIKILEAMEGGIMLRDLTMNQYLDKDIIRQEQLLRILVQENRWYQLEELATQIEWSTKTISKDIILLNEYLPEGWKIISNKGIGICLIKPIGSSLADIVYIIRSKTKMLNIFEYILNNACLTPMMVSKKLFFSYSTVKELLKKLEIHLEEYNLTLQKKALEIKGEEFALRAYIHKFYLDIYVQHWPFKNYSYQRMMEYLTMFEKNAGVTLLPRDKYDLALLLSITIMRMKKRKFNHILCEDYKMLPNTTFYDAFLKVVPEIERDHRITFPISEVVMFTLHFMGAKYQYTNEQNAKQVIVKRIREGIGYAYSKCLHFVQSIETKLGINLLCDDEFLFQLAYCFRRGFYNIRQDGLRNLLALPSMKMDSSIVKKIQNLYKPIFDVVKEEFAVVFNKYNAVISDEDIVNVTLLIESSKMLQNFQPVKILLYITENQGMHAYMIAWLKSRFQNQIEIVNFPTKSLKEYLEYSKSNLIVTDTDVVNTKNNRIEIIKINEFPTKREEQIIQEYITKQRSVQV</sequence>
<dbReference type="InterPro" id="IPR013199">
    <property type="entry name" value="HTH_Mga_DNA-bd_dom"/>
</dbReference>
<feature type="domain" description="PRD" evidence="5">
    <location>
        <begin position="186"/>
        <end position="291"/>
    </location>
</feature>
<name>A0A9X7GSP5_BACCE</name>
<feature type="domain" description="PRD" evidence="5">
    <location>
        <begin position="304"/>
        <end position="421"/>
    </location>
</feature>
<evidence type="ECO:0000256" key="2">
    <source>
        <dbReference type="ARBA" id="ARBA00023015"/>
    </source>
</evidence>
<dbReference type="PANTHER" id="PTHR30185">
    <property type="entry name" value="CRYPTIC BETA-GLUCOSIDE BGL OPERON ANTITERMINATOR"/>
    <property type="match status" value="1"/>
</dbReference>
<accession>A0A9X7GSP5</accession>
<dbReference type="GO" id="GO:0006355">
    <property type="term" value="P:regulation of DNA-templated transcription"/>
    <property type="evidence" value="ECO:0007669"/>
    <property type="project" value="InterPro"/>
</dbReference>
<dbReference type="InterPro" id="IPR036388">
    <property type="entry name" value="WH-like_DNA-bd_sf"/>
</dbReference>
<keyword evidence="3" id="KW-0010">Activator</keyword>
<reference evidence="6 7" key="1">
    <citation type="submission" date="2017-09" db="EMBL/GenBank/DDBJ databases">
        <title>Large-scale bioinformatics analysis of Bacillus genomes uncovers conserved roles of natural products in bacterial physiology.</title>
        <authorList>
            <consortium name="Agbiome Team Llc"/>
            <person name="Bleich R.M."/>
            <person name="Grubbs K.J."/>
            <person name="Santa Maria K.C."/>
            <person name="Allen S.E."/>
            <person name="Farag S."/>
            <person name="Shank E.A."/>
            <person name="Bowers A."/>
        </authorList>
    </citation>
    <scope>NUCLEOTIDE SEQUENCE [LARGE SCALE GENOMIC DNA]</scope>
    <source>
        <strain evidence="6 7">AFS041711</strain>
    </source>
</reference>
<dbReference type="InterPro" id="IPR007737">
    <property type="entry name" value="Mga_HTH"/>
</dbReference>
<evidence type="ECO:0000313" key="6">
    <source>
        <dbReference type="EMBL" id="PGS63646.1"/>
    </source>
</evidence>
<evidence type="ECO:0000256" key="4">
    <source>
        <dbReference type="ARBA" id="ARBA00023163"/>
    </source>
</evidence>
<dbReference type="InterPro" id="IPR050661">
    <property type="entry name" value="BglG_antiterminators"/>
</dbReference>
<dbReference type="AlphaFoldDB" id="A0A9X7GSP5"/>
<gene>
    <name evidence="6" type="ORF">COC69_31345</name>
</gene>
<dbReference type="InterPro" id="IPR036634">
    <property type="entry name" value="PRD_sf"/>
</dbReference>
<keyword evidence="1" id="KW-0677">Repeat</keyword>
<organism evidence="6 7">
    <name type="scientific">Bacillus cereus</name>
    <dbReference type="NCBI Taxonomy" id="1396"/>
    <lineage>
        <taxon>Bacteria</taxon>
        <taxon>Bacillati</taxon>
        <taxon>Bacillota</taxon>
        <taxon>Bacilli</taxon>
        <taxon>Bacillales</taxon>
        <taxon>Bacillaceae</taxon>
        <taxon>Bacillus</taxon>
        <taxon>Bacillus cereus group</taxon>
    </lineage>
</organism>
<protein>
    <recommendedName>
        <fullName evidence="5">PRD domain-containing protein</fullName>
    </recommendedName>
</protein>
<evidence type="ECO:0000259" key="5">
    <source>
        <dbReference type="PROSITE" id="PS51372"/>
    </source>
</evidence>
<dbReference type="Proteomes" id="UP000224203">
    <property type="component" value="Unassembled WGS sequence"/>
</dbReference>
<dbReference type="EMBL" id="NULI01000293">
    <property type="protein sequence ID" value="PGS63646.1"/>
    <property type="molecule type" value="Genomic_DNA"/>
</dbReference>
<proteinExistence type="predicted"/>
<dbReference type="InterPro" id="IPR011608">
    <property type="entry name" value="PRD"/>
</dbReference>
<dbReference type="Gene3D" id="1.10.10.10">
    <property type="entry name" value="Winged helix-like DNA-binding domain superfamily/Winged helix DNA-binding domain"/>
    <property type="match status" value="1"/>
</dbReference>
<dbReference type="SUPFAM" id="SSF63520">
    <property type="entry name" value="PTS-regulatory domain, PRD"/>
    <property type="match status" value="1"/>
</dbReference>
<dbReference type="PROSITE" id="PS51372">
    <property type="entry name" value="PRD_2"/>
    <property type="match status" value="2"/>
</dbReference>
<evidence type="ECO:0000256" key="1">
    <source>
        <dbReference type="ARBA" id="ARBA00022737"/>
    </source>
</evidence>
<dbReference type="Pfam" id="PF05043">
    <property type="entry name" value="Mga"/>
    <property type="match status" value="1"/>
</dbReference>
<dbReference type="PANTHER" id="PTHR30185:SF18">
    <property type="entry name" value="TRANSCRIPTIONAL REGULATOR MTLR"/>
    <property type="match status" value="1"/>
</dbReference>
<evidence type="ECO:0000256" key="3">
    <source>
        <dbReference type="ARBA" id="ARBA00023159"/>
    </source>
</evidence>
<evidence type="ECO:0000313" key="7">
    <source>
        <dbReference type="Proteomes" id="UP000224203"/>
    </source>
</evidence>
<dbReference type="CDD" id="cd00133">
    <property type="entry name" value="PTS_IIB"/>
    <property type="match status" value="1"/>
</dbReference>
<dbReference type="Pfam" id="PF00874">
    <property type="entry name" value="PRD"/>
    <property type="match status" value="2"/>
</dbReference>